<comment type="caution">
    <text evidence="2">The sequence shown here is derived from an EMBL/GenBank/DDBJ whole genome shotgun (WGS) entry which is preliminary data.</text>
</comment>
<feature type="transmembrane region" description="Helical" evidence="1">
    <location>
        <begin position="72"/>
        <end position="89"/>
    </location>
</feature>
<reference evidence="2" key="1">
    <citation type="submission" date="2020-07" db="EMBL/GenBank/DDBJ databases">
        <title>Ethylene signaling mediates host invasion by parasitic plants.</title>
        <authorList>
            <person name="Yoshida S."/>
        </authorList>
    </citation>
    <scope>NUCLEOTIDE SEQUENCE</scope>
    <source>
        <strain evidence="2">Okayama</strain>
    </source>
</reference>
<dbReference type="Proteomes" id="UP000653305">
    <property type="component" value="Unassembled WGS sequence"/>
</dbReference>
<dbReference type="EMBL" id="BMAC01000049">
    <property type="protein sequence ID" value="GFP82647.1"/>
    <property type="molecule type" value="Genomic_DNA"/>
</dbReference>
<evidence type="ECO:0000256" key="1">
    <source>
        <dbReference type="SAM" id="Phobius"/>
    </source>
</evidence>
<name>A0A830B6F6_9LAMI</name>
<organism evidence="2 3">
    <name type="scientific">Phtheirospermum japonicum</name>
    <dbReference type="NCBI Taxonomy" id="374723"/>
    <lineage>
        <taxon>Eukaryota</taxon>
        <taxon>Viridiplantae</taxon>
        <taxon>Streptophyta</taxon>
        <taxon>Embryophyta</taxon>
        <taxon>Tracheophyta</taxon>
        <taxon>Spermatophyta</taxon>
        <taxon>Magnoliopsida</taxon>
        <taxon>eudicotyledons</taxon>
        <taxon>Gunneridae</taxon>
        <taxon>Pentapetalae</taxon>
        <taxon>asterids</taxon>
        <taxon>lamiids</taxon>
        <taxon>Lamiales</taxon>
        <taxon>Orobanchaceae</taxon>
        <taxon>Orobanchaceae incertae sedis</taxon>
        <taxon>Phtheirospermum</taxon>
    </lineage>
</organism>
<evidence type="ECO:0000313" key="3">
    <source>
        <dbReference type="Proteomes" id="UP000653305"/>
    </source>
</evidence>
<accession>A0A830B6F6</accession>
<proteinExistence type="predicted"/>
<sequence>MLEFCFGFVSTMLLMKNVLRFAINRRWEESIDQGTRNSSAGGSSEPIKALDLLQPLGPFRRSYSIWIYKPPLPGFGVLVAILIVISLAVRRAVGADFPFARLCFALWIADIGNFPQIEYMNI</sequence>
<evidence type="ECO:0000313" key="2">
    <source>
        <dbReference type="EMBL" id="GFP82647.1"/>
    </source>
</evidence>
<keyword evidence="1" id="KW-0812">Transmembrane</keyword>
<protein>
    <submittedName>
        <fullName evidence="2">Uncharacterized protein</fullName>
    </submittedName>
</protein>
<keyword evidence="1" id="KW-0472">Membrane</keyword>
<keyword evidence="3" id="KW-1185">Reference proteome</keyword>
<keyword evidence="1" id="KW-1133">Transmembrane helix</keyword>
<dbReference type="AlphaFoldDB" id="A0A830B6F6"/>
<gene>
    <name evidence="2" type="ORF">PHJA_000407800</name>
</gene>